<dbReference type="PATRIC" id="fig|1618647.3.peg.546"/>
<dbReference type="InterPro" id="IPR013153">
    <property type="entry name" value="Prk_AAA"/>
</dbReference>
<dbReference type="PANTHER" id="PTHR30267:SF2">
    <property type="entry name" value="PROTEIN PRKA"/>
    <property type="match status" value="1"/>
</dbReference>
<gene>
    <name evidence="2" type="ORF">UW30_C0013G0003</name>
</gene>
<evidence type="ECO:0000313" key="3">
    <source>
        <dbReference type="Proteomes" id="UP000034736"/>
    </source>
</evidence>
<organism evidence="2 3">
    <name type="scientific">Candidatus Giovannonibacteria bacterium GW2011_GWA2_44_13b</name>
    <dbReference type="NCBI Taxonomy" id="1618647"/>
    <lineage>
        <taxon>Bacteria</taxon>
        <taxon>Candidatus Giovannoniibacteriota</taxon>
    </lineage>
</organism>
<protein>
    <recommendedName>
        <fullName evidence="1">PrkA AAA domain-containing protein</fullName>
    </recommendedName>
</protein>
<evidence type="ECO:0000313" key="2">
    <source>
        <dbReference type="EMBL" id="KKT41034.1"/>
    </source>
</evidence>
<dbReference type="Pfam" id="PF06798">
    <property type="entry name" value="PrkA"/>
    <property type="match status" value="1"/>
</dbReference>
<dbReference type="STRING" id="1618647.UW30_C0013G0003"/>
<name>A0A0G1JZW6_9BACT</name>
<dbReference type="SMART" id="SM00763">
    <property type="entry name" value="AAA_PrkA"/>
    <property type="match status" value="1"/>
</dbReference>
<dbReference type="EMBL" id="LCHU01000013">
    <property type="protein sequence ID" value="KKT41034.1"/>
    <property type="molecule type" value="Genomic_DNA"/>
</dbReference>
<dbReference type="AlphaFoldDB" id="A0A0G1JZW6"/>
<comment type="caution">
    <text evidence="2">The sequence shown here is derived from an EMBL/GenBank/DDBJ whole genome shotgun (WGS) entry which is preliminary data.</text>
</comment>
<reference evidence="2 3" key="1">
    <citation type="journal article" date="2015" name="Nature">
        <title>rRNA introns, odd ribosomes, and small enigmatic genomes across a large radiation of phyla.</title>
        <authorList>
            <person name="Brown C.T."/>
            <person name="Hug L.A."/>
            <person name="Thomas B.C."/>
            <person name="Sharon I."/>
            <person name="Castelle C.J."/>
            <person name="Singh A."/>
            <person name="Wilkins M.J."/>
            <person name="Williams K.H."/>
            <person name="Banfield J.F."/>
        </authorList>
    </citation>
    <scope>NUCLEOTIDE SEQUENCE [LARGE SCALE GENOMIC DNA]</scope>
</reference>
<proteinExistence type="predicted"/>
<dbReference type="GO" id="GO:0004672">
    <property type="term" value="F:protein kinase activity"/>
    <property type="evidence" value="ECO:0007669"/>
    <property type="project" value="TreeGrafter"/>
</dbReference>
<sequence>MTKPQALWNLQNKVDRKEKRTVLSFDEYLDIAKNDPERVLRNIFQIFHDLVKSHVIRGKDDYPDDPESIGFIKYDCSKIFVDGSDNPFFADRLFANRFVRQTESLRRGSQQNRINVYEGPPGCGKSTFMNNILRVTEEYMDTKGGQSYEIFWNIDIDEKKVSVPCHSHDYPILIIPKKYRTEFLKDLLSDKPDFLEKLNAKEYGWVFKDDVCTVCKAIFRELFDKLGSLEKVLNMVRIRPYKFDRGLGEGISIFNPGDKPEEDSTFTDRFIQKRLDQIFGANSVKYLYSNLARTNNGIYVLMDIKDSNKARLLDLHNVISEGVHKVGDIEERVSSLFLALMNPEDKEVVKAIESFKERIQESKIRYVMEIPTEVEIYRNTFGSRIDKQFLPRVLENFARVIISTRMKTKCEPLIAWISYMKKYEKYCDEDGLLLRMGIYGGVIPQWLSDEDRKKFTEQVRRKLIAEGENEGDTGFTGRDSIRLFGDFYSMYAGKINLVNMANVTDFFKHKIDKKTRDHIPKNFIDSLVNWYDYAVLSEVKESLYLFSKEQITKDILEYLHAVNYDIGTKTKCRYTGEEFEVTVDFFRTIGTSFTGEAMSERDALNYAKEIQKKYVEMLQQQDVDITETELYKSLWSSYAKNLKEKALPFLKNNDSFKEAVKAYGTEAFKTFDTRQKEYIAYMIKKLVESFEYTEQGAKEVCLYVIEQKIADKFSK</sequence>
<feature type="domain" description="PrkA AAA" evidence="1">
    <location>
        <begin position="23"/>
        <end position="413"/>
    </location>
</feature>
<dbReference type="InterPro" id="IPR010650">
    <property type="entry name" value="PrkA_C"/>
</dbReference>
<dbReference type="PANTHER" id="PTHR30267">
    <property type="entry name" value="PROTEIN KINASE PRKA"/>
    <property type="match status" value="1"/>
</dbReference>
<accession>A0A0G1JZW6</accession>
<evidence type="ECO:0000259" key="1">
    <source>
        <dbReference type="SMART" id="SM00763"/>
    </source>
</evidence>
<dbReference type="Proteomes" id="UP000034736">
    <property type="component" value="Unassembled WGS sequence"/>
</dbReference>